<dbReference type="InterPro" id="IPR045083">
    <property type="entry name" value="ATP_synth_F0_asu_bact/mt"/>
</dbReference>
<keyword evidence="6" id="KW-0375">Hydrogen ion transport</keyword>
<evidence type="ECO:0000256" key="12">
    <source>
        <dbReference type="SAM" id="Phobius"/>
    </source>
</evidence>
<sequence length="229" mass="25043">MLVDIFSSLDCHADDSLGFRSWVVSKVVFLFGLVLIWCLCGKFWVWPPMWFLVVNSVLVGVMFEVVGACGGNRVGGFSLGHVGAFLALLFLNFGGLVPGVFSWTSHLSVGLVFGVGWWFWSVFSGWQYHCGKTLGNLLPSGTPSVLCPLMIVIETVSVIIRPVTLSVRLVANVMMGHLVLGLVGDYVSESWVGGGYWVVSGYVVFEMLVCTLQAYVFTLLVSLYSSEHP</sequence>
<dbReference type="InterPro" id="IPR035908">
    <property type="entry name" value="F0_ATP_A_sf"/>
</dbReference>
<dbReference type="GO" id="GO:0045259">
    <property type="term" value="C:proton-transporting ATP synthase complex"/>
    <property type="evidence" value="ECO:0007669"/>
    <property type="project" value="UniProtKB-KW"/>
</dbReference>
<dbReference type="GO" id="GO:0005743">
    <property type="term" value="C:mitochondrial inner membrane"/>
    <property type="evidence" value="ECO:0007669"/>
    <property type="project" value="UniProtKB-SubCell"/>
</dbReference>
<reference evidence="13" key="1">
    <citation type="journal article" date="2017" name="Sci. Rep.">
        <title>Evolution of sex-dependent mtDNA transmission in freshwater mussels (Bivalvia: Unionida).</title>
        <authorList>
            <person name="Guerra D."/>
            <person name="Plazzi F."/>
            <person name="Stewart D.T."/>
            <person name="Bogan A.E."/>
            <person name="Hoeh W.R."/>
            <person name="Breton S."/>
        </authorList>
    </citation>
    <scope>NUCLEOTIDE SEQUENCE</scope>
    <source>
        <strain evidence="13">H1526g</strain>
        <tissue evidence="13">Gonad</tissue>
    </source>
</reference>
<proteinExistence type="inferred from homology"/>
<feature type="transmembrane region" description="Helical" evidence="12">
    <location>
        <begin position="49"/>
        <end position="68"/>
    </location>
</feature>
<dbReference type="EMBL" id="KU873124">
    <property type="protein sequence ID" value="AQT38579.1"/>
    <property type="molecule type" value="Genomic_DNA"/>
</dbReference>
<keyword evidence="9 12" id="KW-0472">Membrane</keyword>
<evidence type="ECO:0000256" key="2">
    <source>
        <dbReference type="ARBA" id="ARBA00006810"/>
    </source>
</evidence>
<feature type="transmembrane region" description="Helical" evidence="12">
    <location>
        <begin position="167"/>
        <end position="187"/>
    </location>
</feature>
<evidence type="ECO:0000256" key="6">
    <source>
        <dbReference type="ARBA" id="ARBA00022781"/>
    </source>
</evidence>
<evidence type="ECO:0000313" key="13">
    <source>
        <dbReference type="EMBL" id="AQT38579.1"/>
    </source>
</evidence>
<dbReference type="PROSITE" id="PS00449">
    <property type="entry name" value="ATPASE_A"/>
    <property type="match status" value="1"/>
</dbReference>
<dbReference type="InterPro" id="IPR023011">
    <property type="entry name" value="ATP_synth_F0_asu_AS"/>
</dbReference>
<evidence type="ECO:0000256" key="10">
    <source>
        <dbReference type="ARBA" id="ARBA00023310"/>
    </source>
</evidence>
<keyword evidence="7 12" id="KW-1133">Transmembrane helix</keyword>
<organism evidence="13">
    <name type="scientific">Cumberlandia monodonta</name>
    <name type="common">Spectacle case pearly mussel</name>
    <name type="synonym">Margaritifera monodonta</name>
    <dbReference type="NCBI Taxonomy" id="52365"/>
    <lineage>
        <taxon>Eukaryota</taxon>
        <taxon>Metazoa</taxon>
        <taxon>Spiralia</taxon>
        <taxon>Lophotrochozoa</taxon>
        <taxon>Mollusca</taxon>
        <taxon>Bivalvia</taxon>
        <taxon>Autobranchia</taxon>
        <taxon>Heteroconchia</taxon>
        <taxon>Palaeoheterodonta</taxon>
        <taxon>Unionida</taxon>
        <taxon>Unionoidea</taxon>
        <taxon>Margaritiferidae</taxon>
        <taxon>Cumberlandia</taxon>
    </lineage>
</organism>
<accession>A0A1X9JIB8</accession>
<feature type="transmembrane region" description="Helical" evidence="12">
    <location>
        <begin position="100"/>
        <end position="120"/>
    </location>
</feature>
<gene>
    <name evidence="13" type="primary">atp6</name>
</gene>
<dbReference type="SUPFAM" id="SSF81336">
    <property type="entry name" value="F1F0 ATP synthase subunit A"/>
    <property type="match status" value="1"/>
</dbReference>
<protein>
    <recommendedName>
        <fullName evidence="11">ATP synthase subunit a</fullName>
    </recommendedName>
</protein>
<evidence type="ECO:0000256" key="9">
    <source>
        <dbReference type="ARBA" id="ARBA00023136"/>
    </source>
</evidence>
<dbReference type="Gene3D" id="1.20.120.220">
    <property type="entry name" value="ATP synthase, F0 complex, subunit A"/>
    <property type="match status" value="1"/>
</dbReference>
<evidence type="ECO:0000256" key="7">
    <source>
        <dbReference type="ARBA" id="ARBA00022989"/>
    </source>
</evidence>
<feature type="transmembrane region" description="Helical" evidence="12">
    <location>
        <begin position="199"/>
        <end position="224"/>
    </location>
</feature>
<comment type="subcellular location">
    <subcellularLocation>
        <location evidence="1">Membrane</location>
        <topology evidence="1">Multi-pass membrane protein</topology>
    </subcellularLocation>
    <subcellularLocation>
        <location evidence="11">Mitochondrion inner membrane</location>
        <topology evidence="11">Multi-pass membrane protein</topology>
    </subcellularLocation>
</comment>
<keyword evidence="5 12" id="KW-0812">Transmembrane</keyword>
<dbReference type="PANTHER" id="PTHR11410:SF0">
    <property type="entry name" value="ATP SYNTHASE SUBUNIT A"/>
    <property type="match status" value="1"/>
</dbReference>
<evidence type="ECO:0000256" key="11">
    <source>
        <dbReference type="RuleBase" id="RU004450"/>
    </source>
</evidence>
<name>A0A1X9JIB8_CUMMO</name>
<dbReference type="PRINTS" id="PR00123">
    <property type="entry name" value="ATPASEA"/>
</dbReference>
<dbReference type="AlphaFoldDB" id="A0A1X9JIB8"/>
<feature type="transmembrane region" description="Helical" evidence="12">
    <location>
        <begin position="140"/>
        <end position="160"/>
    </location>
</feature>
<feature type="transmembrane region" description="Helical" evidence="12">
    <location>
        <begin position="22"/>
        <end position="40"/>
    </location>
</feature>
<keyword evidence="4" id="KW-0138">CF(0)</keyword>
<keyword evidence="10" id="KW-0066">ATP synthesis</keyword>
<keyword evidence="13" id="KW-0496">Mitochondrion</keyword>
<dbReference type="Pfam" id="PF00119">
    <property type="entry name" value="ATP-synt_A"/>
    <property type="match status" value="1"/>
</dbReference>
<evidence type="ECO:0000256" key="4">
    <source>
        <dbReference type="ARBA" id="ARBA00022547"/>
    </source>
</evidence>
<dbReference type="InterPro" id="IPR000568">
    <property type="entry name" value="ATP_synth_F0_asu"/>
</dbReference>
<comment type="similarity">
    <text evidence="2">Belongs to the ATPase A chain family.</text>
</comment>
<dbReference type="PANTHER" id="PTHR11410">
    <property type="entry name" value="ATP SYNTHASE SUBUNIT A"/>
    <property type="match status" value="1"/>
</dbReference>
<dbReference type="GO" id="GO:0046933">
    <property type="term" value="F:proton-transporting ATP synthase activity, rotational mechanism"/>
    <property type="evidence" value="ECO:0007669"/>
    <property type="project" value="TreeGrafter"/>
</dbReference>
<keyword evidence="3" id="KW-0813">Transport</keyword>
<dbReference type="CDD" id="cd00310">
    <property type="entry name" value="ATP-synt_Fo_a_6"/>
    <property type="match status" value="1"/>
</dbReference>
<keyword evidence="8" id="KW-0406">Ion transport</keyword>
<evidence type="ECO:0000256" key="3">
    <source>
        <dbReference type="ARBA" id="ARBA00022448"/>
    </source>
</evidence>
<evidence type="ECO:0000256" key="8">
    <source>
        <dbReference type="ARBA" id="ARBA00023065"/>
    </source>
</evidence>
<dbReference type="NCBIfam" id="TIGR01131">
    <property type="entry name" value="ATP_synt_6_or_A"/>
    <property type="match status" value="1"/>
</dbReference>
<evidence type="ECO:0000256" key="5">
    <source>
        <dbReference type="ARBA" id="ARBA00022692"/>
    </source>
</evidence>
<geneLocation type="mitochondrion" evidence="13"/>
<evidence type="ECO:0000256" key="1">
    <source>
        <dbReference type="ARBA" id="ARBA00004141"/>
    </source>
</evidence>
<feature type="transmembrane region" description="Helical" evidence="12">
    <location>
        <begin position="74"/>
        <end position="93"/>
    </location>
</feature>